<dbReference type="Proteomes" id="UP000266273">
    <property type="component" value="Unassembled WGS sequence"/>
</dbReference>
<protein>
    <recommendedName>
        <fullName evidence="3">DUF1150 family protein</fullName>
    </recommendedName>
</protein>
<reference evidence="1 2" key="1">
    <citation type="submission" date="2018-08" db="EMBL/GenBank/DDBJ databases">
        <title>Genomic Encyclopedia of Archaeal and Bacterial Type Strains, Phase II (KMG-II): from individual species to whole genera.</title>
        <authorList>
            <person name="Goeker M."/>
        </authorList>
    </citation>
    <scope>NUCLEOTIDE SEQUENCE [LARGE SCALE GENOMIC DNA]</scope>
    <source>
        <strain evidence="1 2">DSM 5002</strain>
    </source>
</reference>
<name>A0A397Q3X6_9HYPH</name>
<comment type="caution">
    <text evidence="1">The sequence shown here is derived from an EMBL/GenBank/DDBJ whole genome shotgun (WGS) entry which is preliminary data.</text>
</comment>
<organism evidence="1 2">
    <name type="scientific">Dichotomicrobium thermohalophilum</name>
    <dbReference type="NCBI Taxonomy" id="933063"/>
    <lineage>
        <taxon>Bacteria</taxon>
        <taxon>Pseudomonadati</taxon>
        <taxon>Pseudomonadota</taxon>
        <taxon>Alphaproteobacteria</taxon>
        <taxon>Hyphomicrobiales</taxon>
        <taxon>Hyphomicrobiaceae</taxon>
        <taxon>Dichotomicrobium</taxon>
    </lineage>
</organism>
<dbReference type="AlphaFoldDB" id="A0A397Q3X6"/>
<dbReference type="RefSeq" id="WP_245410340.1">
    <property type="nucleotide sequence ID" value="NZ_QXDF01000001.1"/>
</dbReference>
<evidence type="ECO:0008006" key="3">
    <source>
        <dbReference type="Google" id="ProtNLM"/>
    </source>
</evidence>
<accession>A0A397Q3X6</accession>
<evidence type="ECO:0000313" key="2">
    <source>
        <dbReference type="Proteomes" id="UP000266273"/>
    </source>
</evidence>
<dbReference type="InterPro" id="IPR009531">
    <property type="entry name" value="DUF1150"/>
</dbReference>
<gene>
    <name evidence="1" type="ORF">BXY53_0693</name>
</gene>
<sequence>MANHLKESETRDRAMSAQEFAVLGGGEIAYIKAVKAKEMKKLFPQLEDVPEGVDLYAVHAADGTPIALSDSHPGAVANAKEQELRVVSLH</sequence>
<evidence type="ECO:0000313" key="1">
    <source>
        <dbReference type="EMBL" id="RIA55623.1"/>
    </source>
</evidence>
<dbReference type="Pfam" id="PF06620">
    <property type="entry name" value="DUF1150"/>
    <property type="match status" value="1"/>
</dbReference>
<dbReference type="EMBL" id="QXDF01000001">
    <property type="protein sequence ID" value="RIA55623.1"/>
    <property type="molecule type" value="Genomic_DNA"/>
</dbReference>
<proteinExistence type="predicted"/>
<keyword evidence="2" id="KW-1185">Reference proteome</keyword>